<proteinExistence type="predicted"/>
<organism evidence="1">
    <name type="scientific">hydrothermal vent metagenome</name>
    <dbReference type="NCBI Taxonomy" id="652676"/>
    <lineage>
        <taxon>unclassified sequences</taxon>
        <taxon>metagenomes</taxon>
        <taxon>ecological metagenomes</taxon>
    </lineage>
</organism>
<sequence length="57" mass="6110">MSLSQPNLSQSILSFMGRSAPLLIILPLFVGSAAHAGAERDQARRIHDRLTGIPPSN</sequence>
<name>A0A3B0WCI6_9ZZZZ</name>
<evidence type="ECO:0000313" key="1">
    <source>
        <dbReference type="EMBL" id="VAW53585.1"/>
    </source>
</evidence>
<reference evidence="1" key="1">
    <citation type="submission" date="2018-06" db="EMBL/GenBank/DDBJ databases">
        <authorList>
            <person name="Zhirakovskaya E."/>
        </authorList>
    </citation>
    <scope>NUCLEOTIDE SEQUENCE</scope>
</reference>
<feature type="non-terminal residue" evidence="1">
    <location>
        <position position="57"/>
    </location>
</feature>
<dbReference type="EMBL" id="UOFF01000032">
    <property type="protein sequence ID" value="VAW53585.1"/>
    <property type="molecule type" value="Genomic_DNA"/>
</dbReference>
<protein>
    <submittedName>
        <fullName evidence="1">Uncharacterized protein</fullName>
    </submittedName>
</protein>
<gene>
    <name evidence="1" type="ORF">MNBD_GAMMA07-1423</name>
</gene>
<dbReference type="AlphaFoldDB" id="A0A3B0WCI6"/>
<accession>A0A3B0WCI6</accession>